<evidence type="ECO:0000313" key="2">
    <source>
        <dbReference type="EMBL" id="PIP85499.1"/>
    </source>
</evidence>
<feature type="signal peptide" evidence="1">
    <location>
        <begin position="1"/>
        <end position="26"/>
    </location>
</feature>
<keyword evidence="1" id="KW-0732">Signal</keyword>
<evidence type="ECO:0000313" key="3">
    <source>
        <dbReference type="Proteomes" id="UP000231136"/>
    </source>
</evidence>
<dbReference type="AlphaFoldDB" id="A0A2H0DUU6"/>
<dbReference type="Proteomes" id="UP000231136">
    <property type="component" value="Unassembled WGS sequence"/>
</dbReference>
<accession>A0A2H0DUU6</accession>
<name>A0A2H0DUU6_9BACT</name>
<protein>
    <recommendedName>
        <fullName evidence="4">DUF5667 domain-containing protein</fullName>
    </recommendedName>
</protein>
<feature type="chain" id="PRO_5013654986" description="DUF5667 domain-containing protein" evidence="1">
    <location>
        <begin position="27"/>
        <end position="183"/>
    </location>
</feature>
<dbReference type="EMBL" id="PCTR01000120">
    <property type="protein sequence ID" value="PIP85499.1"/>
    <property type="molecule type" value="Genomic_DNA"/>
</dbReference>
<organism evidence="2 3">
    <name type="scientific">Candidatus Collierbacteria bacterium CG22_combo_CG10-13_8_21_14_all_43_12</name>
    <dbReference type="NCBI Taxonomy" id="1974537"/>
    <lineage>
        <taxon>Bacteria</taxon>
        <taxon>Candidatus Collieribacteriota</taxon>
    </lineage>
</organism>
<evidence type="ECO:0008006" key="4">
    <source>
        <dbReference type="Google" id="ProtNLM"/>
    </source>
</evidence>
<reference evidence="2 3" key="1">
    <citation type="submission" date="2017-09" db="EMBL/GenBank/DDBJ databases">
        <title>Depth-based differentiation of microbial function through sediment-hosted aquifers and enrichment of novel symbionts in the deep terrestrial subsurface.</title>
        <authorList>
            <person name="Probst A.J."/>
            <person name="Ladd B."/>
            <person name="Jarett J.K."/>
            <person name="Geller-Mcgrath D.E."/>
            <person name="Sieber C.M."/>
            <person name="Emerson J.B."/>
            <person name="Anantharaman K."/>
            <person name="Thomas B.C."/>
            <person name="Malmstrom R."/>
            <person name="Stieglmeier M."/>
            <person name="Klingl A."/>
            <person name="Woyke T."/>
            <person name="Ryan C.M."/>
            <person name="Banfield J.F."/>
        </authorList>
    </citation>
    <scope>NUCLEOTIDE SEQUENCE [LARGE SCALE GENOMIC DNA]</scope>
    <source>
        <strain evidence="2">CG22_combo_CG10-13_8_21_14_all_43_12</strain>
    </source>
</reference>
<proteinExistence type="predicted"/>
<comment type="caution">
    <text evidence="2">The sequence shown here is derived from an EMBL/GenBank/DDBJ whole genome shotgun (WGS) entry which is preliminary data.</text>
</comment>
<sequence>MNKLGYLLKLAASASLFLIIVSPSLAAKPDNAGNSNAKSGKPVAVVSTVRAKACQARVSAIKTRMTQLTKLVTTMETTLDKITERVQGYYTNKVLPSGRSLTNYNSLTSNITSNKALVQTALDKAQADILAFSCTSANPRTQVYQFNTNMRLVKNALKAYRTSINKLIVAIRTIPSAIPTPTN</sequence>
<evidence type="ECO:0000256" key="1">
    <source>
        <dbReference type="SAM" id="SignalP"/>
    </source>
</evidence>
<gene>
    <name evidence="2" type="ORF">COW83_03975</name>
</gene>